<feature type="transmembrane region" description="Helical" evidence="7">
    <location>
        <begin position="348"/>
        <end position="368"/>
    </location>
</feature>
<feature type="domain" description="Major facilitator superfamily (MFS) profile" evidence="8">
    <location>
        <begin position="21"/>
        <end position="518"/>
    </location>
</feature>
<keyword evidence="2" id="KW-0813">Transport</keyword>
<dbReference type="PRINTS" id="PR01036">
    <property type="entry name" value="TCRTETB"/>
</dbReference>
<dbReference type="AlphaFoldDB" id="A0A4V1Y043"/>
<feature type="transmembrane region" description="Helical" evidence="7">
    <location>
        <begin position="320"/>
        <end position="341"/>
    </location>
</feature>
<organism evidence="9 10">
    <name type="scientific">Nocardioides guangzhouensis</name>
    <dbReference type="NCBI Taxonomy" id="2497878"/>
    <lineage>
        <taxon>Bacteria</taxon>
        <taxon>Bacillati</taxon>
        <taxon>Actinomycetota</taxon>
        <taxon>Actinomycetes</taxon>
        <taxon>Propionibacteriales</taxon>
        <taxon>Nocardioidaceae</taxon>
        <taxon>Nocardioides</taxon>
    </lineage>
</organism>
<keyword evidence="10" id="KW-1185">Reference proteome</keyword>
<dbReference type="NCBIfam" id="TIGR00711">
    <property type="entry name" value="efflux_EmrB"/>
    <property type="match status" value="1"/>
</dbReference>
<feature type="transmembrane region" description="Helical" evidence="7">
    <location>
        <begin position="87"/>
        <end position="105"/>
    </location>
</feature>
<evidence type="ECO:0000259" key="8">
    <source>
        <dbReference type="PROSITE" id="PS50850"/>
    </source>
</evidence>
<feature type="transmembrane region" description="Helical" evidence="7">
    <location>
        <begin position="495"/>
        <end position="514"/>
    </location>
</feature>
<reference evidence="9 10" key="1">
    <citation type="submission" date="2019-01" db="EMBL/GenBank/DDBJ databases">
        <title>Nocardioides guangzhouensis sp. nov., an actinobacterium isolated from soil.</title>
        <authorList>
            <person name="Fu Y."/>
            <person name="Cai Y."/>
            <person name="Lin Z."/>
            <person name="Chen P."/>
        </authorList>
    </citation>
    <scope>NUCLEOTIDE SEQUENCE [LARGE SCALE GENOMIC DNA]</scope>
    <source>
        <strain evidence="9 10">130</strain>
    </source>
</reference>
<feature type="transmembrane region" description="Helical" evidence="7">
    <location>
        <begin position="57"/>
        <end position="75"/>
    </location>
</feature>
<dbReference type="RefSeq" id="WP_134712967.1">
    <property type="nucleotide sequence ID" value="NZ_SDKM01000001.1"/>
</dbReference>
<keyword evidence="3" id="KW-1003">Cell membrane</keyword>
<dbReference type="PROSITE" id="PS50850">
    <property type="entry name" value="MFS"/>
    <property type="match status" value="1"/>
</dbReference>
<feature type="transmembrane region" description="Helical" evidence="7">
    <location>
        <begin position="20"/>
        <end position="45"/>
    </location>
</feature>
<feature type="transmembrane region" description="Helical" evidence="7">
    <location>
        <begin position="147"/>
        <end position="167"/>
    </location>
</feature>
<evidence type="ECO:0000256" key="6">
    <source>
        <dbReference type="ARBA" id="ARBA00023136"/>
    </source>
</evidence>
<evidence type="ECO:0000313" key="10">
    <source>
        <dbReference type="Proteomes" id="UP000295198"/>
    </source>
</evidence>
<evidence type="ECO:0000256" key="7">
    <source>
        <dbReference type="SAM" id="Phobius"/>
    </source>
</evidence>
<evidence type="ECO:0000256" key="4">
    <source>
        <dbReference type="ARBA" id="ARBA00022692"/>
    </source>
</evidence>
<dbReference type="Pfam" id="PF07690">
    <property type="entry name" value="MFS_1"/>
    <property type="match status" value="1"/>
</dbReference>
<dbReference type="Gene3D" id="1.20.1720.10">
    <property type="entry name" value="Multidrug resistance protein D"/>
    <property type="match status" value="1"/>
</dbReference>
<feature type="transmembrane region" description="Helical" evidence="7">
    <location>
        <begin position="388"/>
        <end position="408"/>
    </location>
</feature>
<protein>
    <submittedName>
        <fullName evidence="9">DHA2 family efflux MFS transporter permease subunit</fullName>
    </submittedName>
</protein>
<evidence type="ECO:0000256" key="3">
    <source>
        <dbReference type="ARBA" id="ARBA00022475"/>
    </source>
</evidence>
<proteinExistence type="predicted"/>
<comment type="caution">
    <text evidence="9">The sequence shown here is derived from an EMBL/GenBank/DDBJ whole genome shotgun (WGS) entry which is preliminary data.</text>
</comment>
<evidence type="ECO:0000256" key="5">
    <source>
        <dbReference type="ARBA" id="ARBA00022989"/>
    </source>
</evidence>
<name>A0A4V1Y043_9ACTN</name>
<dbReference type="GO" id="GO:0005886">
    <property type="term" value="C:plasma membrane"/>
    <property type="evidence" value="ECO:0007669"/>
    <property type="project" value="UniProtKB-SubCell"/>
</dbReference>
<feature type="transmembrane region" description="Helical" evidence="7">
    <location>
        <begin position="246"/>
        <end position="264"/>
    </location>
</feature>
<keyword evidence="6 7" id="KW-0472">Membrane</keyword>
<dbReference type="InterPro" id="IPR020846">
    <property type="entry name" value="MFS_dom"/>
</dbReference>
<dbReference type="GO" id="GO:0022857">
    <property type="term" value="F:transmembrane transporter activity"/>
    <property type="evidence" value="ECO:0007669"/>
    <property type="project" value="InterPro"/>
</dbReference>
<feature type="transmembrane region" description="Helical" evidence="7">
    <location>
        <begin position="217"/>
        <end position="234"/>
    </location>
</feature>
<gene>
    <name evidence="9" type="ORF">EKO23_00475</name>
</gene>
<keyword evidence="4 7" id="KW-0812">Transmembrane</keyword>
<sequence>MAEPTTTETRASGQHLHLGWALVLISIAQLMVVLDATIANIALPYIQDTLHISDANLTWVVTGYALAFGGLLLLGGRLGDLYGRRRIFMIGLVIFAVASLLGGLANNEGTLLAARGLQGLGAALASPAALALITTTFPAGPPRNRAFAVYAAMSGAGAAVGLILGGWLTGSGFDLFGMHVHGWRLTFLINVPIGLVAAGFAPKVLSESESHPGELDIPGAVTGTLGLLAIVFGLNHAGTDGWSDPWTITSLVAGGVLLIVFGIVESRVEHPLLPFRVFLNRTRASSFVAFFLAPAAMFAMFFYLSLYIQNVMGYSPLHAGFAFLPFSAGIVVAAGLASNLVAKIDPRYLAGTGTLMAAGALYGFSRLPHDATFPPPTSDITGNYVTDILPFILLMSFGMGLTFVPLTLTAVHHLRAEDSGVGSGVLNTMQQVGGALGLAVLATVATQVMTTKGDEFQAAGQAAQAAGGPQPSPEQMASLQEIAGHQIFTEGATTAFLVGAVMMFAASLVVWIFLNVKHTELATDGPEAAVHVG</sequence>
<dbReference type="InterPro" id="IPR011701">
    <property type="entry name" value="MFS"/>
</dbReference>
<dbReference type="Proteomes" id="UP000295198">
    <property type="component" value="Unassembled WGS sequence"/>
</dbReference>
<evidence type="ECO:0000313" key="9">
    <source>
        <dbReference type="EMBL" id="RYP88949.1"/>
    </source>
</evidence>
<accession>A0A4V1Y043</accession>
<dbReference type="Gene3D" id="1.20.1250.20">
    <property type="entry name" value="MFS general substrate transporter like domains"/>
    <property type="match status" value="1"/>
</dbReference>
<feature type="transmembrane region" description="Helical" evidence="7">
    <location>
        <begin position="117"/>
        <end position="135"/>
    </location>
</feature>
<feature type="transmembrane region" description="Helical" evidence="7">
    <location>
        <begin position="187"/>
        <end position="205"/>
    </location>
</feature>
<dbReference type="SUPFAM" id="SSF103473">
    <property type="entry name" value="MFS general substrate transporter"/>
    <property type="match status" value="1"/>
</dbReference>
<dbReference type="PANTHER" id="PTHR42718">
    <property type="entry name" value="MAJOR FACILITATOR SUPERFAMILY MULTIDRUG TRANSPORTER MFSC"/>
    <property type="match status" value="1"/>
</dbReference>
<dbReference type="CDD" id="cd17321">
    <property type="entry name" value="MFS_MMR_MDR_like"/>
    <property type="match status" value="1"/>
</dbReference>
<comment type="subcellular location">
    <subcellularLocation>
        <location evidence="1">Cell membrane</location>
        <topology evidence="1">Multi-pass membrane protein</topology>
    </subcellularLocation>
</comment>
<dbReference type="InterPro" id="IPR004638">
    <property type="entry name" value="EmrB-like"/>
</dbReference>
<dbReference type="PANTHER" id="PTHR42718:SF46">
    <property type="entry name" value="BLR6921 PROTEIN"/>
    <property type="match status" value="1"/>
</dbReference>
<dbReference type="InterPro" id="IPR036259">
    <property type="entry name" value="MFS_trans_sf"/>
</dbReference>
<dbReference type="EMBL" id="SDKM01000001">
    <property type="protein sequence ID" value="RYP88949.1"/>
    <property type="molecule type" value="Genomic_DNA"/>
</dbReference>
<feature type="transmembrane region" description="Helical" evidence="7">
    <location>
        <begin position="285"/>
        <end position="308"/>
    </location>
</feature>
<dbReference type="OrthoDB" id="4668943at2"/>
<evidence type="ECO:0000256" key="2">
    <source>
        <dbReference type="ARBA" id="ARBA00022448"/>
    </source>
</evidence>
<keyword evidence="5 7" id="KW-1133">Transmembrane helix</keyword>
<evidence type="ECO:0000256" key="1">
    <source>
        <dbReference type="ARBA" id="ARBA00004651"/>
    </source>
</evidence>